<organism evidence="2 3">
    <name type="scientific">Candidatus Woesebacteria bacterium GW2011_GWB1_38_5b</name>
    <dbReference type="NCBI Taxonomy" id="1618569"/>
    <lineage>
        <taxon>Bacteria</taxon>
        <taxon>Candidatus Woeseibacteriota</taxon>
    </lineage>
</organism>
<protein>
    <submittedName>
        <fullName evidence="2">Uncharacterized protein</fullName>
    </submittedName>
</protein>
<dbReference type="EMBL" id="LBUZ01000058">
    <property type="protein sequence ID" value="KKQ73626.1"/>
    <property type="molecule type" value="Genomic_DNA"/>
</dbReference>
<reference evidence="2 3" key="1">
    <citation type="journal article" date="2015" name="Nature">
        <title>rRNA introns, odd ribosomes, and small enigmatic genomes across a large radiation of phyla.</title>
        <authorList>
            <person name="Brown C.T."/>
            <person name="Hug L.A."/>
            <person name="Thomas B.C."/>
            <person name="Sharon I."/>
            <person name="Castelle C.J."/>
            <person name="Singh A."/>
            <person name="Wilkins M.J."/>
            <person name="Williams K.H."/>
            <person name="Banfield J.F."/>
        </authorList>
    </citation>
    <scope>NUCLEOTIDE SEQUENCE [LARGE SCALE GENOMIC DNA]</scope>
</reference>
<comment type="similarity">
    <text evidence="1">Belongs to the phD/YefM antitoxin family.</text>
</comment>
<gene>
    <name evidence="2" type="ORF">US96_C0058G0001</name>
</gene>
<accession>A0A0G0N961</accession>
<proteinExistence type="inferred from homology"/>
<comment type="caution">
    <text evidence="2">The sequence shown here is derived from an EMBL/GenBank/DDBJ whole genome shotgun (WGS) entry which is preliminary data.</text>
</comment>
<dbReference type="Gene3D" id="3.40.1620.10">
    <property type="entry name" value="YefM-like domain"/>
    <property type="match status" value="1"/>
</dbReference>
<dbReference type="Proteomes" id="UP000034181">
    <property type="component" value="Unassembled WGS sequence"/>
</dbReference>
<sequence length="88" mass="10048">MLIPTTKNVKTITDMREDALKLLEDVEKLGLAYIFHRSRPKAVILSIEDFSALQEMLESYKDEFEAKKLSKIKRGTGISLAETAKKYV</sequence>
<dbReference type="NCBIfam" id="TIGR01552">
    <property type="entry name" value="phd_fam"/>
    <property type="match status" value="1"/>
</dbReference>
<name>A0A0G0N961_9BACT</name>
<dbReference type="SUPFAM" id="SSF143120">
    <property type="entry name" value="YefM-like"/>
    <property type="match status" value="1"/>
</dbReference>
<dbReference type="InterPro" id="IPR036165">
    <property type="entry name" value="YefM-like_sf"/>
</dbReference>
<evidence type="ECO:0000256" key="1">
    <source>
        <dbReference type="ARBA" id="ARBA00009981"/>
    </source>
</evidence>
<dbReference type="AlphaFoldDB" id="A0A0G0N961"/>
<evidence type="ECO:0000313" key="2">
    <source>
        <dbReference type="EMBL" id="KKQ73626.1"/>
    </source>
</evidence>
<evidence type="ECO:0000313" key="3">
    <source>
        <dbReference type="Proteomes" id="UP000034181"/>
    </source>
</evidence>